<dbReference type="InterPro" id="IPR050556">
    <property type="entry name" value="Type_II_TA_system_RNase"/>
</dbReference>
<comment type="similarity">
    <text evidence="7 8">Belongs to the PINc/VapC protein family.</text>
</comment>
<name>A0A0M2PN06_PROHO</name>
<protein>
    <recommendedName>
        <fullName evidence="8">Ribonuclease VapC</fullName>
        <shortName evidence="8">RNase VapC</shortName>
        <ecNumber evidence="8">3.1.-.-</ecNumber>
    </recommendedName>
    <alternativeName>
        <fullName evidence="8">Toxin VapC</fullName>
    </alternativeName>
</protein>
<dbReference type="AlphaFoldDB" id="A0A0M2PN06"/>
<keyword evidence="8" id="KW-0800">Toxin</keyword>
<feature type="domain" description="PIN" evidence="9">
    <location>
        <begin position="3"/>
        <end position="126"/>
    </location>
</feature>
<keyword evidence="5 8" id="KW-0378">Hydrolase</keyword>
<evidence type="ECO:0000259" key="9">
    <source>
        <dbReference type="Pfam" id="PF01850"/>
    </source>
</evidence>
<dbReference type="HAMAP" id="MF_00265">
    <property type="entry name" value="VapC_Nob1"/>
    <property type="match status" value="1"/>
</dbReference>
<sequence>MVYLLDTNICIYLLNRHGDSELLRRFSVRPPSDFKLCSIVKSELYYGAYKSRNFSQNLLKLERFFQEFESLSLDDKAAQLAGNIRSHLSKLGTPIGPNDLLIAAIALAHNLTLITHNTREFDRVNGLQYEDWEAV</sequence>
<dbReference type="InterPro" id="IPR002716">
    <property type="entry name" value="PIN_dom"/>
</dbReference>
<dbReference type="PANTHER" id="PTHR33653">
    <property type="entry name" value="RIBONUCLEASE VAPC2"/>
    <property type="match status" value="1"/>
</dbReference>
<organism evidence="10 11">
    <name type="scientific">Prochlorothrix hollandica PCC 9006 = CALU 1027</name>
    <dbReference type="NCBI Taxonomy" id="317619"/>
    <lineage>
        <taxon>Bacteria</taxon>
        <taxon>Bacillati</taxon>
        <taxon>Cyanobacteriota</taxon>
        <taxon>Cyanophyceae</taxon>
        <taxon>Prochlorotrichales</taxon>
        <taxon>Prochlorotrichaceae</taxon>
        <taxon>Prochlorothrix</taxon>
    </lineage>
</organism>
<feature type="binding site" evidence="8">
    <location>
        <position position="99"/>
    </location>
    <ligand>
        <name>Mg(2+)</name>
        <dbReference type="ChEBI" id="CHEBI:18420"/>
    </ligand>
</feature>
<dbReference type="GO" id="GO:0000287">
    <property type="term" value="F:magnesium ion binding"/>
    <property type="evidence" value="ECO:0007669"/>
    <property type="project" value="UniProtKB-UniRule"/>
</dbReference>
<evidence type="ECO:0000256" key="6">
    <source>
        <dbReference type="ARBA" id="ARBA00022842"/>
    </source>
</evidence>
<gene>
    <name evidence="8" type="primary">vapC</name>
    <name evidence="10" type="ORF">PROH_19710</name>
</gene>
<keyword evidence="11" id="KW-1185">Reference proteome</keyword>
<evidence type="ECO:0000256" key="4">
    <source>
        <dbReference type="ARBA" id="ARBA00022723"/>
    </source>
</evidence>
<dbReference type="CDD" id="cd18745">
    <property type="entry name" value="PIN_VapC4-5_FitB-like"/>
    <property type="match status" value="1"/>
</dbReference>
<keyword evidence="6 8" id="KW-0460">Magnesium</keyword>
<evidence type="ECO:0000256" key="3">
    <source>
        <dbReference type="ARBA" id="ARBA00022722"/>
    </source>
</evidence>
<dbReference type="STRING" id="317619.GCA_000332315_02835"/>
<dbReference type="GO" id="GO:0016787">
    <property type="term" value="F:hydrolase activity"/>
    <property type="evidence" value="ECO:0007669"/>
    <property type="project" value="UniProtKB-KW"/>
</dbReference>
<evidence type="ECO:0000256" key="5">
    <source>
        <dbReference type="ARBA" id="ARBA00022801"/>
    </source>
</evidence>
<keyword evidence="2 8" id="KW-1277">Toxin-antitoxin system</keyword>
<comment type="cofactor">
    <cofactor evidence="1 8">
        <name>Mg(2+)</name>
        <dbReference type="ChEBI" id="CHEBI:18420"/>
    </cofactor>
</comment>
<dbReference type="OrthoDB" id="9796690at2"/>
<dbReference type="EMBL" id="AJTX02000010">
    <property type="protein sequence ID" value="KKI97990.1"/>
    <property type="molecule type" value="Genomic_DNA"/>
</dbReference>
<dbReference type="InterPro" id="IPR029060">
    <property type="entry name" value="PIN-like_dom_sf"/>
</dbReference>
<evidence type="ECO:0000313" key="11">
    <source>
        <dbReference type="Proteomes" id="UP000034681"/>
    </source>
</evidence>
<dbReference type="SUPFAM" id="SSF88723">
    <property type="entry name" value="PIN domain-like"/>
    <property type="match status" value="1"/>
</dbReference>
<proteinExistence type="inferred from homology"/>
<comment type="caution">
    <text evidence="10">The sequence shown here is derived from an EMBL/GenBank/DDBJ whole genome shotgun (WGS) entry which is preliminary data.</text>
</comment>
<evidence type="ECO:0000256" key="1">
    <source>
        <dbReference type="ARBA" id="ARBA00001946"/>
    </source>
</evidence>
<dbReference type="PANTHER" id="PTHR33653:SF1">
    <property type="entry name" value="RIBONUCLEASE VAPC2"/>
    <property type="match status" value="1"/>
</dbReference>
<dbReference type="GO" id="GO:0090729">
    <property type="term" value="F:toxin activity"/>
    <property type="evidence" value="ECO:0007669"/>
    <property type="project" value="UniProtKB-KW"/>
</dbReference>
<accession>A0A0M2PN06</accession>
<keyword evidence="3 8" id="KW-0540">Nuclease</keyword>
<evidence type="ECO:0000256" key="8">
    <source>
        <dbReference type="HAMAP-Rule" id="MF_00265"/>
    </source>
</evidence>
<dbReference type="EC" id="3.1.-.-" evidence="8"/>
<dbReference type="Gene3D" id="3.40.50.1010">
    <property type="entry name" value="5'-nuclease"/>
    <property type="match status" value="1"/>
</dbReference>
<evidence type="ECO:0000256" key="2">
    <source>
        <dbReference type="ARBA" id="ARBA00022649"/>
    </source>
</evidence>
<evidence type="ECO:0000256" key="7">
    <source>
        <dbReference type="ARBA" id="ARBA00038093"/>
    </source>
</evidence>
<dbReference type="Pfam" id="PF01850">
    <property type="entry name" value="PIN"/>
    <property type="match status" value="1"/>
</dbReference>
<reference evidence="10" key="1">
    <citation type="submission" date="2012-04" db="EMBL/GenBank/DDBJ databases">
        <authorList>
            <person name="Borisov I.G."/>
            <person name="Ivanikova N.V."/>
            <person name="Pinevich A.V."/>
        </authorList>
    </citation>
    <scope>NUCLEOTIDE SEQUENCE</scope>
    <source>
        <strain evidence="10">CALU 1027</strain>
    </source>
</reference>
<feature type="binding site" evidence="8">
    <location>
        <position position="6"/>
    </location>
    <ligand>
        <name>Mg(2+)</name>
        <dbReference type="ChEBI" id="CHEBI:18420"/>
    </ligand>
</feature>
<dbReference type="InterPro" id="IPR022907">
    <property type="entry name" value="VapC_family"/>
</dbReference>
<evidence type="ECO:0000313" key="10">
    <source>
        <dbReference type="EMBL" id="KKI97990.1"/>
    </source>
</evidence>
<comment type="function">
    <text evidence="8">Toxic component of a toxin-antitoxin (TA) system. An RNase.</text>
</comment>
<dbReference type="Proteomes" id="UP000034681">
    <property type="component" value="Unassembled WGS sequence"/>
</dbReference>
<keyword evidence="4 8" id="KW-0479">Metal-binding</keyword>
<dbReference type="GO" id="GO:0004540">
    <property type="term" value="F:RNA nuclease activity"/>
    <property type="evidence" value="ECO:0007669"/>
    <property type="project" value="InterPro"/>
</dbReference>